<keyword evidence="1" id="KW-0732">Signal</keyword>
<dbReference type="SUPFAM" id="SSF49503">
    <property type="entry name" value="Cupredoxins"/>
    <property type="match status" value="1"/>
</dbReference>
<protein>
    <submittedName>
        <fullName evidence="6">L-ascorbate oxidase-like protein</fullName>
    </submittedName>
</protein>
<dbReference type="Gene3D" id="2.60.40.420">
    <property type="entry name" value="Cupredoxins - blue copper proteins"/>
    <property type="match status" value="1"/>
</dbReference>
<comment type="caution">
    <text evidence="6">The sequence shown here is derived from an EMBL/GenBank/DDBJ whole genome shotgun (WGS) entry which is preliminary data.</text>
</comment>
<dbReference type="InterPro" id="IPR001117">
    <property type="entry name" value="Cu-oxidase_2nd"/>
</dbReference>
<keyword evidence="3" id="KW-0325">Glycoprotein</keyword>
<dbReference type="AlphaFoldDB" id="A0A834TQI7"/>
<sequence>MGVKEAALWTRVAIECSRGVKGGFLHLIGVLNTVESGNLLLLNSSNLNILRQSFDYLTDTLLPGMNVGIDFTSGMSWSLRSWKNEEDPSLGLFSLEDEEEDNYMYEKLIIRNRKWYEIYWIGDELSNFTFQSYNRQSNTIWKQGYLIGKGNILLDWQGKFVLADNRFQNHPMKLVEIKGSHTVQNNYDSLDIHVSQCFTVLITANKEPKDYYLVASTHFYKSTVTSKFIIRYKNGKGPASPELPEAPVGWACSLHHFHTFRWNLTASAANSNPQGSYKYGSIPINMTIKLQLDGLAGKLP</sequence>
<evidence type="ECO:0000259" key="4">
    <source>
        <dbReference type="Pfam" id="PF00394"/>
    </source>
</evidence>
<dbReference type="Proteomes" id="UP000634136">
    <property type="component" value="Unassembled WGS sequence"/>
</dbReference>
<proteinExistence type="predicted"/>
<evidence type="ECO:0000256" key="1">
    <source>
        <dbReference type="ARBA" id="ARBA00022729"/>
    </source>
</evidence>
<dbReference type="InterPro" id="IPR001480">
    <property type="entry name" value="Bulb-type_lectin_dom"/>
</dbReference>
<evidence type="ECO:0000256" key="3">
    <source>
        <dbReference type="ARBA" id="ARBA00023180"/>
    </source>
</evidence>
<evidence type="ECO:0000313" key="7">
    <source>
        <dbReference type="Proteomes" id="UP000634136"/>
    </source>
</evidence>
<reference evidence="6" key="1">
    <citation type="submission" date="2020-09" db="EMBL/GenBank/DDBJ databases">
        <title>Genome-Enabled Discovery of Anthraquinone Biosynthesis in Senna tora.</title>
        <authorList>
            <person name="Kang S.-H."/>
            <person name="Pandey R.P."/>
            <person name="Lee C.-M."/>
            <person name="Sim J.-S."/>
            <person name="Jeong J.-T."/>
            <person name="Choi B.-S."/>
            <person name="Jung M."/>
            <person name="Ginzburg D."/>
            <person name="Zhao K."/>
            <person name="Won S.Y."/>
            <person name="Oh T.-J."/>
            <person name="Yu Y."/>
            <person name="Kim N.-H."/>
            <person name="Lee O.R."/>
            <person name="Lee T.-H."/>
            <person name="Bashyal P."/>
            <person name="Kim T.-S."/>
            <person name="Lee W.-H."/>
            <person name="Kawkins C."/>
            <person name="Kim C.-K."/>
            <person name="Kim J.S."/>
            <person name="Ahn B.O."/>
            <person name="Rhee S.Y."/>
            <person name="Sohng J.K."/>
        </authorList>
    </citation>
    <scope>NUCLEOTIDE SEQUENCE</scope>
    <source>
        <tissue evidence="6">Leaf</tissue>
    </source>
</reference>
<gene>
    <name evidence="6" type="ORF">G2W53_018007</name>
</gene>
<keyword evidence="7" id="KW-1185">Reference proteome</keyword>
<dbReference type="PANTHER" id="PTHR32444">
    <property type="entry name" value="BULB-TYPE LECTIN DOMAIN-CONTAINING PROTEIN"/>
    <property type="match status" value="1"/>
</dbReference>
<dbReference type="PANTHER" id="PTHR32444:SF247">
    <property type="entry name" value="OS01G0958200 PROTEIN"/>
    <property type="match status" value="1"/>
</dbReference>
<accession>A0A834TQI7</accession>
<feature type="domain" description="Bulb-type lectin" evidence="5">
    <location>
        <begin position="33"/>
        <end position="83"/>
    </location>
</feature>
<dbReference type="Pfam" id="PF01453">
    <property type="entry name" value="B_lectin"/>
    <property type="match status" value="1"/>
</dbReference>
<evidence type="ECO:0000259" key="5">
    <source>
        <dbReference type="Pfam" id="PF01453"/>
    </source>
</evidence>
<dbReference type="InterPro" id="IPR008972">
    <property type="entry name" value="Cupredoxin"/>
</dbReference>
<keyword evidence="2" id="KW-1015">Disulfide bond</keyword>
<dbReference type="Pfam" id="PF00394">
    <property type="entry name" value="Cu-oxidase"/>
    <property type="match status" value="1"/>
</dbReference>
<dbReference type="OrthoDB" id="2121828at2759"/>
<evidence type="ECO:0000313" key="6">
    <source>
        <dbReference type="EMBL" id="KAF7826843.1"/>
    </source>
</evidence>
<dbReference type="SUPFAM" id="SSF51110">
    <property type="entry name" value="alpha-D-mannose-specific plant lectins"/>
    <property type="match status" value="1"/>
</dbReference>
<dbReference type="EMBL" id="JAAIUW010000006">
    <property type="protein sequence ID" value="KAF7826843.1"/>
    <property type="molecule type" value="Genomic_DNA"/>
</dbReference>
<dbReference type="InterPro" id="IPR036426">
    <property type="entry name" value="Bulb-type_lectin_dom_sf"/>
</dbReference>
<evidence type="ECO:0000256" key="2">
    <source>
        <dbReference type="ARBA" id="ARBA00023157"/>
    </source>
</evidence>
<organism evidence="6 7">
    <name type="scientific">Senna tora</name>
    <dbReference type="NCBI Taxonomy" id="362788"/>
    <lineage>
        <taxon>Eukaryota</taxon>
        <taxon>Viridiplantae</taxon>
        <taxon>Streptophyta</taxon>
        <taxon>Embryophyta</taxon>
        <taxon>Tracheophyta</taxon>
        <taxon>Spermatophyta</taxon>
        <taxon>Magnoliopsida</taxon>
        <taxon>eudicotyledons</taxon>
        <taxon>Gunneridae</taxon>
        <taxon>Pentapetalae</taxon>
        <taxon>rosids</taxon>
        <taxon>fabids</taxon>
        <taxon>Fabales</taxon>
        <taxon>Fabaceae</taxon>
        <taxon>Caesalpinioideae</taxon>
        <taxon>Cassia clade</taxon>
        <taxon>Senna</taxon>
    </lineage>
</organism>
<feature type="domain" description="Plastocyanin-like" evidence="4">
    <location>
        <begin position="166"/>
        <end position="234"/>
    </location>
</feature>
<name>A0A834TQI7_9FABA</name>